<dbReference type="InterPro" id="IPR036759">
    <property type="entry name" value="TPK_catalytic_sf"/>
</dbReference>
<feature type="transmembrane region" description="Helical" evidence="5">
    <location>
        <begin position="354"/>
        <end position="375"/>
    </location>
</feature>
<keyword evidence="3 8" id="KW-0418">Kinase</keyword>
<keyword evidence="2" id="KW-0547">Nucleotide-binding</keyword>
<dbReference type="Proteomes" id="UP000217785">
    <property type="component" value="Unassembled WGS sequence"/>
</dbReference>
<feature type="domain" description="SteA-like C-terminal" evidence="7">
    <location>
        <begin position="339"/>
        <end position="390"/>
    </location>
</feature>
<dbReference type="NCBIfam" id="NF040608">
    <property type="entry name" value="division_SteA"/>
    <property type="match status" value="1"/>
</dbReference>
<evidence type="ECO:0000256" key="5">
    <source>
        <dbReference type="SAM" id="Phobius"/>
    </source>
</evidence>
<dbReference type="GO" id="GO:0016301">
    <property type="term" value="F:kinase activity"/>
    <property type="evidence" value="ECO:0007669"/>
    <property type="project" value="UniProtKB-KW"/>
</dbReference>
<keyword evidence="5" id="KW-1133">Transmembrane helix</keyword>
<dbReference type="SUPFAM" id="SSF63999">
    <property type="entry name" value="Thiamin pyrophosphokinase, catalytic domain"/>
    <property type="match status" value="1"/>
</dbReference>
<evidence type="ECO:0000256" key="1">
    <source>
        <dbReference type="ARBA" id="ARBA00022679"/>
    </source>
</evidence>
<keyword evidence="5" id="KW-0472">Membrane</keyword>
<protein>
    <submittedName>
        <fullName evidence="8">Thiamin pyrophosphokinase</fullName>
    </submittedName>
</protein>
<keyword evidence="1" id="KW-0808">Transferase</keyword>
<reference evidence="9" key="1">
    <citation type="submission" date="2017-07" db="EMBL/GenBank/DDBJ databases">
        <title>Draft genome sequence of Effusibacillus lacus strain skLN1.</title>
        <authorList>
            <person name="Watanabe M."/>
            <person name="Kojima H."/>
            <person name="Fukui M."/>
        </authorList>
    </citation>
    <scope>NUCLEOTIDE SEQUENCE [LARGE SCALE GENOMIC DNA]</scope>
    <source>
        <strain evidence="9">skLN1</strain>
    </source>
</reference>
<keyword evidence="4" id="KW-0067">ATP-binding</keyword>
<organism evidence="8 9">
    <name type="scientific">Effusibacillus lacus</name>
    <dbReference type="NCBI Taxonomy" id="1348429"/>
    <lineage>
        <taxon>Bacteria</taxon>
        <taxon>Bacillati</taxon>
        <taxon>Bacillota</taxon>
        <taxon>Bacilli</taxon>
        <taxon>Bacillales</taxon>
        <taxon>Alicyclobacillaceae</taxon>
        <taxon>Effusibacillus</taxon>
    </lineage>
</organism>
<dbReference type="GO" id="GO:0005524">
    <property type="term" value="F:ATP binding"/>
    <property type="evidence" value="ECO:0007669"/>
    <property type="project" value="UniProtKB-KW"/>
</dbReference>
<dbReference type="GO" id="GO:0004788">
    <property type="term" value="F:thiamine diphosphokinase activity"/>
    <property type="evidence" value="ECO:0007669"/>
    <property type="project" value="InterPro"/>
</dbReference>
<evidence type="ECO:0000256" key="4">
    <source>
        <dbReference type="ARBA" id="ARBA00022840"/>
    </source>
</evidence>
<evidence type="ECO:0000313" key="9">
    <source>
        <dbReference type="Proteomes" id="UP000217785"/>
    </source>
</evidence>
<accession>A0A292YSK8</accession>
<feature type="domain" description="Thiamin pyrophosphokinase catalytic" evidence="6">
    <location>
        <begin position="208"/>
        <end position="247"/>
    </location>
</feature>
<dbReference type="InterPro" id="IPR047795">
    <property type="entry name" value="Put_SteA-like"/>
</dbReference>
<dbReference type="GO" id="GO:0009229">
    <property type="term" value="P:thiamine diphosphate biosynthetic process"/>
    <property type="evidence" value="ECO:0007669"/>
    <property type="project" value="InterPro"/>
</dbReference>
<evidence type="ECO:0000313" key="8">
    <source>
        <dbReference type="EMBL" id="GAX91901.1"/>
    </source>
</evidence>
<dbReference type="InterPro" id="IPR022215">
    <property type="entry name" value="SteA-like_C"/>
</dbReference>
<dbReference type="Gene3D" id="3.40.50.10240">
    <property type="entry name" value="Thiamin pyrophosphokinase, catalytic domain"/>
    <property type="match status" value="1"/>
</dbReference>
<dbReference type="AlphaFoldDB" id="A0A292YSK8"/>
<keyword evidence="5" id="KW-0812">Transmembrane</keyword>
<dbReference type="EMBL" id="BDUF01000109">
    <property type="protein sequence ID" value="GAX91901.1"/>
    <property type="molecule type" value="Genomic_DNA"/>
</dbReference>
<dbReference type="OrthoDB" id="9804377at2"/>
<evidence type="ECO:0000259" key="6">
    <source>
        <dbReference type="Pfam" id="PF04263"/>
    </source>
</evidence>
<sequence>MATVSKLQRTEPVRAAGYVRCDTKTKHLIPRLRPFEIAILAHEDLDEIAAKGLIEARVSAVVNTRCSMTGRYPNRGPLLLLQAGIPLLDMVENDIDDEVPSLLDVVQDGDFMTIIGGSLYVQDRYAGQGKMVTLEEIGQRMAIARMNSSTELHRFLDNTLQHAAREKDFFLGPLPVPDLKVRIQGRHALVVVRGSTYQEDLQTIAHYIKEQKPVVIGVDGGADALLQAGFHPDLIVGDMDSVTDKALTCGAELLVHAYTDGRAPGLKRVQSLGLKAHIYAAPGTSEDIAMLVAHEMGASLIVAVGTHTNMIDFLEKGRKGMASTLLTRLRVGPKLVDAKGVSQLYQTSMTWKSLAVVMVASLIPVAVLAAVNPVVRNILRILYLKLKLLFV</sequence>
<keyword evidence="9" id="KW-1185">Reference proteome</keyword>
<dbReference type="Pfam" id="PF12555">
    <property type="entry name" value="SteA-like_C"/>
    <property type="match status" value="1"/>
</dbReference>
<dbReference type="Pfam" id="PF04263">
    <property type="entry name" value="TPK_catalytic"/>
    <property type="match status" value="1"/>
</dbReference>
<evidence type="ECO:0000256" key="3">
    <source>
        <dbReference type="ARBA" id="ARBA00022777"/>
    </source>
</evidence>
<proteinExistence type="predicted"/>
<evidence type="ECO:0000259" key="7">
    <source>
        <dbReference type="Pfam" id="PF12555"/>
    </source>
</evidence>
<evidence type="ECO:0000256" key="2">
    <source>
        <dbReference type="ARBA" id="ARBA00022741"/>
    </source>
</evidence>
<gene>
    <name evidence="8" type="ORF">EFBL_3592</name>
</gene>
<comment type="caution">
    <text evidence="8">The sequence shown here is derived from an EMBL/GenBank/DDBJ whole genome shotgun (WGS) entry which is preliminary data.</text>
</comment>
<dbReference type="RefSeq" id="WP_096184117.1">
    <property type="nucleotide sequence ID" value="NZ_BDUF01000109.1"/>
</dbReference>
<name>A0A292YSK8_9BACL</name>
<dbReference type="InterPro" id="IPR007371">
    <property type="entry name" value="TPK_catalytic"/>
</dbReference>